<accession>A0ACC6TMB3</accession>
<organism evidence="1 2">
    <name type="scientific">Candidatus Aramenus sulfurataquae</name>
    <dbReference type="NCBI Taxonomy" id="1326980"/>
    <lineage>
        <taxon>Archaea</taxon>
        <taxon>Thermoproteota</taxon>
        <taxon>Thermoprotei</taxon>
        <taxon>Sulfolobales</taxon>
        <taxon>Sulfolobaceae</taxon>
        <taxon>Candidatus Aramenus</taxon>
    </lineage>
</organism>
<proteinExistence type="predicted"/>
<evidence type="ECO:0000313" key="1">
    <source>
        <dbReference type="EMBL" id="MEW9490909.1"/>
    </source>
</evidence>
<dbReference type="EMBL" id="JZWS03000001">
    <property type="protein sequence ID" value="MEW9490909.1"/>
    <property type="molecule type" value="Genomic_DNA"/>
</dbReference>
<comment type="caution">
    <text evidence="1">The sequence shown here is derived from an EMBL/GenBank/DDBJ whole genome shotgun (WGS) entry which is preliminary data.</text>
</comment>
<sequence length="75" mass="8620">MERAKVTRNYQITIPSSIREILGIKEGDILEFRVEGNTIVVKKVESKRPRVRLGRPLTIEDIDESIERGLNENLS</sequence>
<protein>
    <submittedName>
        <fullName evidence="1">AbrB/MazE/SpoVT family DNA-binding domain-containing protein</fullName>
    </submittedName>
</protein>
<evidence type="ECO:0000313" key="2">
    <source>
        <dbReference type="Proteomes" id="UP000053480"/>
    </source>
</evidence>
<name>A0ACC6TMB3_9CREN</name>
<dbReference type="Proteomes" id="UP000053480">
    <property type="component" value="Unassembled WGS sequence"/>
</dbReference>
<reference evidence="1" key="1">
    <citation type="submission" date="2024-07" db="EMBL/GenBank/DDBJ databases">
        <title>Metagenome and Metagenome-Assembled Genomes of Archaea from a hot spring from the geothermal field of Los Azufres, Mexico.</title>
        <authorList>
            <person name="Marin-Paredes R."/>
            <person name="Martinez-Romero E."/>
            <person name="Servin-Garciduenas L.E."/>
        </authorList>
    </citation>
    <scope>NUCLEOTIDE SEQUENCE</scope>
    <source>
        <strain evidence="1">AZ1-454</strain>
    </source>
</reference>
<gene>
    <name evidence="1" type="ORF">TQ35_0001705</name>
</gene>
<keyword evidence="1" id="KW-0238">DNA-binding</keyword>